<organism evidence="1 2">
    <name type="scientific">Fictibacillus fluitans</name>
    <dbReference type="NCBI Taxonomy" id="3058422"/>
    <lineage>
        <taxon>Bacteria</taxon>
        <taxon>Bacillati</taxon>
        <taxon>Bacillota</taxon>
        <taxon>Bacilli</taxon>
        <taxon>Bacillales</taxon>
        <taxon>Fictibacillaceae</taxon>
        <taxon>Fictibacillus</taxon>
    </lineage>
</organism>
<dbReference type="EMBL" id="JAUHTR010000003">
    <property type="protein sequence ID" value="MDN4524466.1"/>
    <property type="molecule type" value="Genomic_DNA"/>
</dbReference>
<evidence type="ECO:0000313" key="2">
    <source>
        <dbReference type="Proteomes" id="UP001172721"/>
    </source>
</evidence>
<gene>
    <name evidence="1" type="ORF">QYB97_08275</name>
</gene>
<protein>
    <submittedName>
        <fullName evidence="1">Cytoplasmic protein</fullName>
    </submittedName>
</protein>
<evidence type="ECO:0000313" key="1">
    <source>
        <dbReference type="EMBL" id="MDN4524466.1"/>
    </source>
</evidence>
<dbReference type="Proteomes" id="UP001172721">
    <property type="component" value="Unassembled WGS sequence"/>
</dbReference>
<name>A0ABT8HUN2_9BACL</name>
<reference evidence="1" key="1">
    <citation type="submission" date="2023-07" db="EMBL/GenBank/DDBJ databases">
        <title>Fictibacillus sp. isolated from freshwater pond.</title>
        <authorList>
            <person name="Kirdat K."/>
            <person name="Bhat A."/>
            <person name="Mourya A."/>
            <person name="Yadav A."/>
        </authorList>
    </citation>
    <scope>NUCLEOTIDE SEQUENCE</scope>
    <source>
        <strain evidence="1">NE201</strain>
    </source>
</reference>
<sequence>MYKANNLMMKGSGSAAGGLYNKVKIMGEGTITDDLECSLFKTYGSSEASGNVKGGDIEIFGETEVKRNVQANNLKVFGTLSIGETAAIEITKIRGSVDVAGKFTGNKVDLKGSLAVKGDLEAEEFISSGLFEVSGLLNADVIDVKLRFSTSRVQEMGGQTIRVQKKGAFLPFVKNEGFLEAGIIEGDSVFLENTTADVVRGKSVRIGAGCKIKLVEYDEEFKALEGSSVKEHRKMG</sequence>
<proteinExistence type="predicted"/>
<accession>A0ABT8HUN2</accession>
<keyword evidence="2" id="KW-1185">Reference proteome</keyword>
<dbReference type="RefSeq" id="WP_301165512.1">
    <property type="nucleotide sequence ID" value="NZ_JAUHTR010000003.1"/>
</dbReference>
<comment type="caution">
    <text evidence="1">The sequence shown here is derived from an EMBL/GenBank/DDBJ whole genome shotgun (WGS) entry which is preliminary data.</text>
</comment>